<dbReference type="PROSITE" id="PS00041">
    <property type="entry name" value="HTH_ARAC_FAMILY_1"/>
    <property type="match status" value="1"/>
</dbReference>
<dbReference type="Pfam" id="PF06445">
    <property type="entry name" value="GyrI-like"/>
    <property type="match status" value="1"/>
</dbReference>
<evidence type="ECO:0000313" key="6">
    <source>
        <dbReference type="Proteomes" id="UP000575898"/>
    </source>
</evidence>
<accession>A0A840MH24</accession>
<dbReference type="InterPro" id="IPR010499">
    <property type="entry name" value="AraC_E-bd"/>
</dbReference>
<dbReference type="PANTHER" id="PTHR40055:SF1">
    <property type="entry name" value="TRANSCRIPTIONAL REGULATOR YGIV-RELATED"/>
    <property type="match status" value="1"/>
</dbReference>
<dbReference type="EMBL" id="JACHHY010000006">
    <property type="protein sequence ID" value="MBB5017948.1"/>
    <property type="molecule type" value="Genomic_DNA"/>
</dbReference>
<dbReference type="InterPro" id="IPR020449">
    <property type="entry name" value="Tscrpt_reg_AraC-type_HTH"/>
</dbReference>
<keyword evidence="1" id="KW-0805">Transcription regulation</keyword>
<dbReference type="InterPro" id="IPR018060">
    <property type="entry name" value="HTH_AraC"/>
</dbReference>
<dbReference type="RefSeq" id="WP_184036508.1">
    <property type="nucleotide sequence ID" value="NZ_JACHHY010000006.1"/>
</dbReference>
<dbReference type="Proteomes" id="UP000575898">
    <property type="component" value="Unassembled WGS sequence"/>
</dbReference>
<dbReference type="GO" id="GO:0043565">
    <property type="term" value="F:sequence-specific DNA binding"/>
    <property type="evidence" value="ECO:0007669"/>
    <property type="project" value="InterPro"/>
</dbReference>
<protein>
    <submittedName>
        <fullName evidence="5">AraC family transcriptional regulator</fullName>
    </submittedName>
</protein>
<dbReference type="AlphaFoldDB" id="A0A840MH24"/>
<dbReference type="PANTHER" id="PTHR40055">
    <property type="entry name" value="TRANSCRIPTIONAL REGULATOR YGIV-RELATED"/>
    <property type="match status" value="1"/>
</dbReference>
<reference evidence="5 6" key="1">
    <citation type="submission" date="2020-08" db="EMBL/GenBank/DDBJ databases">
        <title>Genomic Encyclopedia of Type Strains, Phase IV (KMG-IV): sequencing the most valuable type-strain genomes for metagenomic binning, comparative biology and taxonomic classification.</title>
        <authorList>
            <person name="Goeker M."/>
        </authorList>
    </citation>
    <scope>NUCLEOTIDE SEQUENCE [LARGE SCALE GENOMIC DNA]</scope>
    <source>
        <strain evidence="5 6">DSM 27165</strain>
    </source>
</reference>
<evidence type="ECO:0000256" key="2">
    <source>
        <dbReference type="ARBA" id="ARBA00023125"/>
    </source>
</evidence>
<dbReference type="Gene3D" id="1.10.10.60">
    <property type="entry name" value="Homeodomain-like"/>
    <property type="match status" value="2"/>
</dbReference>
<dbReference type="InterPro" id="IPR018062">
    <property type="entry name" value="HTH_AraC-typ_CS"/>
</dbReference>
<dbReference type="InterPro" id="IPR050908">
    <property type="entry name" value="SmbC-like"/>
</dbReference>
<dbReference type="SMART" id="SM00342">
    <property type="entry name" value="HTH_ARAC"/>
    <property type="match status" value="1"/>
</dbReference>
<dbReference type="InterPro" id="IPR029442">
    <property type="entry name" value="GyrI-like"/>
</dbReference>
<proteinExistence type="predicted"/>
<keyword evidence="6" id="KW-1185">Reference proteome</keyword>
<feature type="domain" description="HTH araC/xylS-type" evidence="4">
    <location>
        <begin position="16"/>
        <end position="114"/>
    </location>
</feature>
<evidence type="ECO:0000256" key="1">
    <source>
        <dbReference type="ARBA" id="ARBA00023015"/>
    </source>
</evidence>
<keyword evidence="3" id="KW-0804">Transcription</keyword>
<dbReference type="InterPro" id="IPR011256">
    <property type="entry name" value="Reg_factor_effector_dom_sf"/>
</dbReference>
<comment type="caution">
    <text evidence="5">The sequence shown here is derived from an EMBL/GenBank/DDBJ whole genome shotgun (WGS) entry which is preliminary data.</text>
</comment>
<organism evidence="5 6">
    <name type="scientific">Chitinivorax tropicus</name>
    <dbReference type="NCBI Taxonomy" id="714531"/>
    <lineage>
        <taxon>Bacteria</taxon>
        <taxon>Pseudomonadati</taxon>
        <taxon>Pseudomonadota</taxon>
        <taxon>Betaproteobacteria</taxon>
        <taxon>Chitinivorax</taxon>
    </lineage>
</organism>
<dbReference type="InterPro" id="IPR009057">
    <property type="entry name" value="Homeodomain-like_sf"/>
</dbReference>
<dbReference type="SMART" id="SM00871">
    <property type="entry name" value="AraC_E_bind"/>
    <property type="match status" value="1"/>
</dbReference>
<dbReference type="Pfam" id="PF12833">
    <property type="entry name" value="HTH_18"/>
    <property type="match status" value="1"/>
</dbReference>
<keyword evidence="2" id="KW-0238">DNA-binding</keyword>
<evidence type="ECO:0000256" key="3">
    <source>
        <dbReference type="ARBA" id="ARBA00023163"/>
    </source>
</evidence>
<dbReference type="SUPFAM" id="SSF46689">
    <property type="entry name" value="Homeodomain-like"/>
    <property type="match status" value="2"/>
</dbReference>
<sequence>MSRLPGPHGQYEFRLNQVLNYVDAHLAEDLSLERLAEQAYFSRFHFLRLFHDWFGESPYAYVRRRRLEAGASRLKYSADHIGVIANDCGFESADGFSRAFRQYFGVAPTRWRKKNNVMTEAAAIDEETRWPVKIVHLPTKRVAYTRHIGTYGEPVMAQWQQLESWIETNGLSGMTRYGMWLDDPTFTPPAKCRYDVCVELPDDFCPPPRTPLKTIADGTYAILRYQGPPGDSNRAWLWLLHYGLPDGRYKVAPKPGFERYGADLPAPDIVAQDCELCLPLLLQTTS</sequence>
<dbReference type="GO" id="GO:0003700">
    <property type="term" value="F:DNA-binding transcription factor activity"/>
    <property type="evidence" value="ECO:0007669"/>
    <property type="project" value="InterPro"/>
</dbReference>
<evidence type="ECO:0000259" key="4">
    <source>
        <dbReference type="PROSITE" id="PS01124"/>
    </source>
</evidence>
<gene>
    <name evidence="5" type="ORF">HNQ59_001233</name>
</gene>
<dbReference type="PROSITE" id="PS01124">
    <property type="entry name" value="HTH_ARAC_FAMILY_2"/>
    <property type="match status" value="1"/>
</dbReference>
<evidence type="ECO:0000313" key="5">
    <source>
        <dbReference type="EMBL" id="MBB5017948.1"/>
    </source>
</evidence>
<dbReference type="SUPFAM" id="SSF55136">
    <property type="entry name" value="Probable bacterial effector-binding domain"/>
    <property type="match status" value="1"/>
</dbReference>
<name>A0A840MH24_9PROT</name>
<dbReference type="Gene3D" id="3.20.80.10">
    <property type="entry name" value="Regulatory factor, effector binding domain"/>
    <property type="match status" value="1"/>
</dbReference>
<dbReference type="PRINTS" id="PR00032">
    <property type="entry name" value="HTHARAC"/>
</dbReference>